<dbReference type="InterPro" id="IPR020472">
    <property type="entry name" value="WD40_PAC1"/>
</dbReference>
<evidence type="ECO:0000313" key="8">
    <source>
        <dbReference type="Proteomes" id="UP000240830"/>
    </source>
</evidence>
<dbReference type="GO" id="GO:0061951">
    <property type="term" value="P:establishment of protein localization to plasma membrane"/>
    <property type="evidence" value="ECO:0007669"/>
    <property type="project" value="EnsemblFungi"/>
</dbReference>
<dbReference type="GO" id="GO:0031680">
    <property type="term" value="C:G-protein beta/gamma-subunit complex"/>
    <property type="evidence" value="ECO:0007669"/>
    <property type="project" value="EnsemblFungi"/>
</dbReference>
<dbReference type="GO" id="GO:0019901">
    <property type="term" value="F:protein kinase binding"/>
    <property type="evidence" value="ECO:0007669"/>
    <property type="project" value="EnsemblFungi"/>
</dbReference>
<dbReference type="GO" id="GO:0010515">
    <property type="term" value="P:negative regulation of induction of conjugation with cellular fusion"/>
    <property type="evidence" value="ECO:0007669"/>
    <property type="project" value="EnsemblFungi"/>
</dbReference>
<evidence type="ECO:0000313" key="7">
    <source>
        <dbReference type="EMBL" id="PJF18610.1"/>
    </source>
</evidence>
<dbReference type="PIRSF" id="PIRSF002394">
    <property type="entry name" value="GN-bd_beta"/>
    <property type="match status" value="1"/>
</dbReference>
<dbReference type="GO" id="GO:0030159">
    <property type="term" value="F:signaling receptor complex adaptor activity"/>
    <property type="evidence" value="ECO:0007669"/>
    <property type="project" value="EnsemblFungi"/>
</dbReference>
<dbReference type="InterPro" id="IPR036322">
    <property type="entry name" value="WD40_repeat_dom_sf"/>
</dbReference>
<evidence type="ECO:0000256" key="2">
    <source>
        <dbReference type="ARBA" id="ARBA00022574"/>
    </source>
</evidence>
<dbReference type="GO" id="GO:0031267">
    <property type="term" value="F:small GTPase binding"/>
    <property type="evidence" value="ECO:0007669"/>
    <property type="project" value="EnsemblFungi"/>
</dbReference>
<dbReference type="Gene3D" id="2.130.10.10">
    <property type="entry name" value="YVTN repeat-like/Quinoprotein amine dehydrogenase"/>
    <property type="match status" value="1"/>
</dbReference>
<comment type="similarity">
    <text evidence="1">Belongs to the WD repeat G protein beta family.</text>
</comment>
<dbReference type="OrthoDB" id="10255630at2759"/>
<dbReference type="InterPro" id="IPR015943">
    <property type="entry name" value="WD40/YVTN_repeat-like_dom_sf"/>
</dbReference>
<dbReference type="InterPro" id="IPR016346">
    <property type="entry name" value="G-protein_beta_1-5"/>
</dbReference>
<dbReference type="GO" id="GO:0120171">
    <property type="term" value="C:Cdc24p-Far1p-Gbetagamma complex"/>
    <property type="evidence" value="ECO:0007669"/>
    <property type="project" value="EnsemblFungi"/>
</dbReference>
<protein>
    <submittedName>
        <fullName evidence="7">Guanine nucleotide-binding protein subunit beta-1</fullName>
    </submittedName>
</protein>
<dbReference type="PANTHER" id="PTHR19850">
    <property type="entry name" value="GUANINE NUCLEOTIDE-BINDING PROTEIN BETA G PROTEIN BETA"/>
    <property type="match status" value="1"/>
</dbReference>
<dbReference type="GO" id="GO:1903260">
    <property type="term" value="P:protein localization to mating projection tip"/>
    <property type="evidence" value="ECO:0007669"/>
    <property type="project" value="EnsemblFungi"/>
</dbReference>
<dbReference type="Proteomes" id="UP000240830">
    <property type="component" value="Unassembled WGS sequence"/>
</dbReference>
<keyword evidence="4" id="KW-0807">Transducer</keyword>
<gene>
    <name evidence="7" type="ORF">PSACC_01569</name>
</gene>
<dbReference type="GO" id="GO:0000750">
    <property type="term" value="P:pheromone-dependent signal transduction involved in conjugation with cellular fusion"/>
    <property type="evidence" value="ECO:0007669"/>
    <property type="project" value="EnsemblFungi"/>
</dbReference>
<evidence type="ECO:0000256" key="4">
    <source>
        <dbReference type="ARBA" id="ARBA00023224"/>
    </source>
</evidence>
<feature type="repeat" description="WD" evidence="5">
    <location>
        <begin position="243"/>
        <end position="284"/>
    </location>
</feature>
<dbReference type="PRINTS" id="PR00320">
    <property type="entry name" value="GPROTEINBRPT"/>
</dbReference>
<dbReference type="GO" id="GO:0031682">
    <property type="term" value="F:G-protein gamma-subunit binding"/>
    <property type="evidence" value="ECO:0007669"/>
    <property type="project" value="EnsemblFungi"/>
</dbReference>
<dbReference type="CDD" id="cd00200">
    <property type="entry name" value="WD40"/>
    <property type="match status" value="1"/>
</dbReference>
<dbReference type="GO" id="GO:0097110">
    <property type="term" value="F:scaffold protein binding"/>
    <property type="evidence" value="ECO:0007669"/>
    <property type="project" value="EnsemblFungi"/>
</dbReference>
<dbReference type="STRING" id="1246581.A0A2H9TLT4"/>
<reference evidence="7 8" key="1">
    <citation type="submission" date="2016-10" db="EMBL/GenBank/DDBJ databases">
        <title>The genome of Paramicrosporidium saccamoebae is the missing link in understanding Cryptomycota and Microsporidia evolution.</title>
        <authorList>
            <person name="Quandt C.A."/>
            <person name="Beaudet D."/>
            <person name="Corsaro D."/>
            <person name="Michel R."/>
            <person name="Corradi N."/>
            <person name="James T."/>
        </authorList>
    </citation>
    <scope>NUCLEOTIDE SEQUENCE [LARGE SCALE GENOMIC DNA]</scope>
    <source>
        <strain evidence="7 8">KSL3</strain>
    </source>
</reference>
<evidence type="ECO:0000256" key="3">
    <source>
        <dbReference type="ARBA" id="ARBA00022737"/>
    </source>
</evidence>
<feature type="repeat" description="WD" evidence="5">
    <location>
        <begin position="56"/>
        <end position="88"/>
    </location>
</feature>
<dbReference type="GO" id="GO:0005834">
    <property type="term" value="C:heterotrimeric G-protein complex"/>
    <property type="evidence" value="ECO:0007669"/>
    <property type="project" value="EnsemblFungi"/>
</dbReference>
<evidence type="ECO:0000256" key="5">
    <source>
        <dbReference type="PROSITE-ProRule" id="PRU00221"/>
    </source>
</evidence>
<dbReference type="PROSITE" id="PS50082">
    <property type="entry name" value="WD_REPEATS_2"/>
    <property type="match status" value="4"/>
</dbReference>
<dbReference type="EMBL" id="MTSL01000112">
    <property type="protein sequence ID" value="PJF18610.1"/>
    <property type="molecule type" value="Genomic_DNA"/>
</dbReference>
<dbReference type="InterPro" id="IPR001680">
    <property type="entry name" value="WD40_rpt"/>
</dbReference>
<evidence type="ECO:0000256" key="6">
    <source>
        <dbReference type="SAM" id="Coils"/>
    </source>
</evidence>
<dbReference type="PROSITE" id="PS50294">
    <property type="entry name" value="WD_REPEATS_REGION"/>
    <property type="match status" value="2"/>
</dbReference>
<dbReference type="GO" id="GO:0010619">
    <property type="term" value="P:adenylate cyclase-activating glucose-activated G protein-coupled receptor signaling pathway"/>
    <property type="evidence" value="ECO:0007669"/>
    <property type="project" value="EnsemblFungi"/>
</dbReference>
<dbReference type="GO" id="GO:0001965">
    <property type="term" value="F:G-protein alpha-subunit binding"/>
    <property type="evidence" value="ECO:0007669"/>
    <property type="project" value="EnsemblFungi"/>
</dbReference>
<keyword evidence="8" id="KW-1185">Reference proteome</keyword>
<dbReference type="Pfam" id="PF25391">
    <property type="entry name" value="WD40_Gbeta"/>
    <property type="match status" value="1"/>
</dbReference>
<organism evidence="7 8">
    <name type="scientific">Paramicrosporidium saccamoebae</name>
    <dbReference type="NCBI Taxonomy" id="1246581"/>
    <lineage>
        <taxon>Eukaryota</taxon>
        <taxon>Fungi</taxon>
        <taxon>Fungi incertae sedis</taxon>
        <taxon>Cryptomycota</taxon>
        <taxon>Cryptomycota incertae sedis</taxon>
        <taxon>Paramicrosporidium</taxon>
    </lineage>
</organism>
<dbReference type="GO" id="GO:0000122">
    <property type="term" value="P:negative regulation of transcription by RNA polymerase II"/>
    <property type="evidence" value="ECO:0007669"/>
    <property type="project" value="EnsemblFungi"/>
</dbReference>
<proteinExistence type="inferred from homology"/>
<sequence length="361" mass="39456">MSAELEKNIGAAQAQAEAYQDQIRRQKEQTADTTMAEFSRDIAPLPRNQMRVRRVLKGHSNKVYSVNWAQDSSSLVTASQDGKMIVWDPMSADKEYAITLRSSWVMCSAYSPSRKMVACGGLDNACSLYDLSKVDEAMANTKNGIPDIAPTKEFIGHIGFIASARFLSDSELLTCSGDTTCIMWDVERAIPKITFKGHTADVMNLALLADRTNPGSANTFVTVGCDATARVWDIRSGQCTRIYVGHDSDINAVDSFPNGVAFATGSDDHSCRMYDLRADREMMRFIKPEMSSCVTSVSFSKSGRALFVAYDDTNVIAWDTLKATQSGVLAAHEERVSSLAVSPDGSALATASWDSMVKIWA</sequence>
<accession>A0A2H9TLT4</accession>
<name>A0A2H9TLT4_9FUNG</name>
<feature type="coiled-coil region" evidence="6">
    <location>
        <begin position="2"/>
        <end position="29"/>
    </location>
</feature>
<feature type="repeat" description="WD" evidence="5">
    <location>
        <begin position="329"/>
        <end position="361"/>
    </location>
</feature>
<keyword evidence="2 5" id="KW-0853">WD repeat</keyword>
<dbReference type="GO" id="GO:0001403">
    <property type="term" value="P:invasive growth in response to glucose limitation"/>
    <property type="evidence" value="ECO:0007669"/>
    <property type="project" value="EnsemblFungi"/>
</dbReference>
<dbReference type="SUPFAM" id="SSF50978">
    <property type="entry name" value="WD40 repeat-like"/>
    <property type="match status" value="1"/>
</dbReference>
<dbReference type="GO" id="GO:0043577">
    <property type="term" value="P:chemotropism"/>
    <property type="evidence" value="ECO:0007669"/>
    <property type="project" value="EnsemblFungi"/>
</dbReference>
<dbReference type="AlphaFoldDB" id="A0A2H9TLT4"/>
<dbReference type="PRINTS" id="PR00319">
    <property type="entry name" value="GPROTEINB"/>
</dbReference>
<comment type="caution">
    <text evidence="7">The sequence shown here is derived from an EMBL/GenBank/DDBJ whole genome shotgun (WGS) entry which is preliminary data.</text>
</comment>
<dbReference type="GO" id="GO:0005937">
    <property type="term" value="C:mating projection"/>
    <property type="evidence" value="ECO:0007669"/>
    <property type="project" value="EnsemblFungi"/>
</dbReference>
<keyword evidence="6" id="KW-0175">Coiled coil</keyword>
<feature type="repeat" description="WD" evidence="5">
    <location>
        <begin position="195"/>
        <end position="242"/>
    </location>
</feature>
<dbReference type="SMART" id="SM00320">
    <property type="entry name" value="WD40"/>
    <property type="match status" value="7"/>
</dbReference>
<keyword evidence="3" id="KW-0677">Repeat</keyword>
<dbReference type="InterPro" id="IPR001632">
    <property type="entry name" value="WD40_G-protein_beta-like"/>
</dbReference>
<evidence type="ECO:0000256" key="1">
    <source>
        <dbReference type="ARBA" id="ARBA00009768"/>
    </source>
</evidence>